<accession>B4NMW4</accession>
<sequence length="540" mass="62878">MIDDIGFINDPSKTNYYIKNNLCYTEDDILVQELYLHNIPAELKEHELLHHFNSYGNVVRLELFDKVKRRPFYNTSLKKRSGKLLLRTGCVLFANPLDAAKVLLSRVHHVNEHRFHVKASDSWLQPEAYGPPNGEKEQSLIREIPDDCLIRILEFLPLIDQLHFLRYCTPFRDVHQLDTRTLQKTVDFKIFNSLTIWDIRDYFFIFGRNIERLKGSIRLSARCGRFYKFFGSSCVNLKSLELSDTFLSARNTFEMFANTNKLERVELSNCELTDESMGALRNLKNLKWLSLANNFQLSGGLPELPISIETLSLCECGIGLLSDDSITIWKALPKLKKLNIQRIRTIHTYIYDYLNSVETLRCSIYEQTDYKKIAKLPNLRRIQIADSPHEIIFGKLLNQLVAKKARQLEELEIWDPRKITNEMLMQIAKLTGLRRLHFWQALDINDDVLKEFTKLKELEHIFLRDCTHVSDSGVGHLILGCPKLREVYLTRCSKITENLIHTTVDNQVNNRQDSCFAHPFSCGIHEYQRVDPNTSGRGRQ</sequence>
<name>B4NMW4_DROWI</name>
<keyword evidence="3" id="KW-1185">Reference proteome</keyword>
<dbReference type="KEGG" id="dwi:6652515"/>
<dbReference type="STRING" id="7260.B4NMW4"/>
<reference evidence="2 3" key="1">
    <citation type="journal article" date="2007" name="Nature">
        <title>Evolution of genes and genomes on the Drosophila phylogeny.</title>
        <authorList>
            <consortium name="Drosophila 12 Genomes Consortium"/>
            <person name="Clark A.G."/>
            <person name="Eisen M.B."/>
            <person name="Smith D.R."/>
            <person name="Bergman C.M."/>
            <person name="Oliver B."/>
            <person name="Markow T.A."/>
            <person name="Kaufman T.C."/>
            <person name="Kellis M."/>
            <person name="Gelbart W."/>
            <person name="Iyer V.N."/>
            <person name="Pollard D.A."/>
            <person name="Sackton T.B."/>
            <person name="Larracuente A.M."/>
            <person name="Singh N.D."/>
            <person name="Abad J.P."/>
            <person name="Abt D.N."/>
            <person name="Adryan B."/>
            <person name="Aguade M."/>
            <person name="Akashi H."/>
            <person name="Anderson W.W."/>
            <person name="Aquadro C.F."/>
            <person name="Ardell D.H."/>
            <person name="Arguello R."/>
            <person name="Artieri C.G."/>
            <person name="Barbash D.A."/>
            <person name="Barker D."/>
            <person name="Barsanti P."/>
            <person name="Batterham P."/>
            <person name="Batzoglou S."/>
            <person name="Begun D."/>
            <person name="Bhutkar A."/>
            <person name="Blanco E."/>
            <person name="Bosak S.A."/>
            <person name="Bradley R.K."/>
            <person name="Brand A.D."/>
            <person name="Brent M.R."/>
            <person name="Brooks A.N."/>
            <person name="Brown R.H."/>
            <person name="Butlin R.K."/>
            <person name="Caggese C."/>
            <person name="Calvi B.R."/>
            <person name="Bernardo de Carvalho A."/>
            <person name="Caspi A."/>
            <person name="Castrezana S."/>
            <person name="Celniker S.E."/>
            <person name="Chang J.L."/>
            <person name="Chapple C."/>
            <person name="Chatterji S."/>
            <person name="Chinwalla A."/>
            <person name="Civetta A."/>
            <person name="Clifton S.W."/>
            <person name="Comeron J.M."/>
            <person name="Costello J.C."/>
            <person name="Coyne J.A."/>
            <person name="Daub J."/>
            <person name="David R.G."/>
            <person name="Delcher A.L."/>
            <person name="Delehaunty K."/>
            <person name="Do C.B."/>
            <person name="Ebling H."/>
            <person name="Edwards K."/>
            <person name="Eickbush T."/>
            <person name="Evans J.D."/>
            <person name="Filipski A."/>
            <person name="Findeiss S."/>
            <person name="Freyhult E."/>
            <person name="Fulton L."/>
            <person name="Fulton R."/>
            <person name="Garcia A.C."/>
            <person name="Gardiner A."/>
            <person name="Garfield D.A."/>
            <person name="Garvin B.E."/>
            <person name="Gibson G."/>
            <person name="Gilbert D."/>
            <person name="Gnerre S."/>
            <person name="Godfrey J."/>
            <person name="Good R."/>
            <person name="Gotea V."/>
            <person name="Gravely B."/>
            <person name="Greenberg A.J."/>
            <person name="Griffiths-Jones S."/>
            <person name="Gross S."/>
            <person name="Guigo R."/>
            <person name="Gustafson E.A."/>
            <person name="Haerty W."/>
            <person name="Hahn M.W."/>
            <person name="Halligan D.L."/>
            <person name="Halpern A.L."/>
            <person name="Halter G.M."/>
            <person name="Han M.V."/>
            <person name="Heger A."/>
            <person name="Hillier L."/>
            <person name="Hinrichs A.S."/>
            <person name="Holmes I."/>
            <person name="Hoskins R.A."/>
            <person name="Hubisz M.J."/>
            <person name="Hultmark D."/>
            <person name="Huntley M.A."/>
            <person name="Jaffe D.B."/>
            <person name="Jagadeeshan S."/>
            <person name="Jeck W.R."/>
            <person name="Johnson J."/>
            <person name="Jones C.D."/>
            <person name="Jordan W.C."/>
            <person name="Karpen G.H."/>
            <person name="Kataoka E."/>
            <person name="Keightley P.D."/>
            <person name="Kheradpour P."/>
            <person name="Kirkness E.F."/>
            <person name="Koerich L.B."/>
            <person name="Kristiansen K."/>
            <person name="Kudrna D."/>
            <person name="Kulathinal R.J."/>
            <person name="Kumar S."/>
            <person name="Kwok R."/>
            <person name="Lander E."/>
            <person name="Langley C.H."/>
            <person name="Lapoint R."/>
            <person name="Lazzaro B.P."/>
            <person name="Lee S.J."/>
            <person name="Levesque L."/>
            <person name="Li R."/>
            <person name="Lin C.F."/>
            <person name="Lin M.F."/>
            <person name="Lindblad-Toh K."/>
            <person name="Llopart A."/>
            <person name="Long M."/>
            <person name="Low L."/>
            <person name="Lozovsky E."/>
            <person name="Lu J."/>
            <person name="Luo M."/>
            <person name="Machado C.A."/>
            <person name="Makalowski W."/>
            <person name="Marzo M."/>
            <person name="Matsuda M."/>
            <person name="Matzkin L."/>
            <person name="McAllister B."/>
            <person name="McBride C.S."/>
            <person name="McKernan B."/>
            <person name="McKernan K."/>
            <person name="Mendez-Lago M."/>
            <person name="Minx P."/>
            <person name="Mollenhauer M.U."/>
            <person name="Montooth K."/>
            <person name="Mount S.M."/>
            <person name="Mu X."/>
            <person name="Myers E."/>
            <person name="Negre B."/>
            <person name="Newfeld S."/>
            <person name="Nielsen R."/>
            <person name="Noor M.A."/>
            <person name="O'Grady P."/>
            <person name="Pachter L."/>
            <person name="Papaceit M."/>
            <person name="Parisi M.J."/>
            <person name="Parisi M."/>
            <person name="Parts L."/>
            <person name="Pedersen J.S."/>
            <person name="Pesole G."/>
            <person name="Phillippy A.M."/>
            <person name="Ponting C.P."/>
            <person name="Pop M."/>
            <person name="Porcelli D."/>
            <person name="Powell J.R."/>
            <person name="Prohaska S."/>
            <person name="Pruitt K."/>
            <person name="Puig M."/>
            <person name="Quesneville H."/>
            <person name="Ram K.R."/>
            <person name="Rand D."/>
            <person name="Rasmussen M.D."/>
            <person name="Reed L.K."/>
            <person name="Reenan R."/>
            <person name="Reily A."/>
            <person name="Remington K.A."/>
            <person name="Rieger T.T."/>
            <person name="Ritchie M.G."/>
            <person name="Robin C."/>
            <person name="Rogers Y.H."/>
            <person name="Rohde C."/>
            <person name="Rozas J."/>
            <person name="Rubenfield M.J."/>
            <person name="Ruiz A."/>
            <person name="Russo S."/>
            <person name="Salzberg S.L."/>
            <person name="Sanchez-Gracia A."/>
            <person name="Saranga D.J."/>
            <person name="Sato H."/>
            <person name="Schaeffer S.W."/>
            <person name="Schatz M.C."/>
            <person name="Schlenke T."/>
            <person name="Schwartz R."/>
            <person name="Segarra C."/>
            <person name="Singh R.S."/>
            <person name="Sirot L."/>
            <person name="Sirota M."/>
            <person name="Sisneros N.B."/>
            <person name="Smith C.D."/>
            <person name="Smith T.F."/>
            <person name="Spieth J."/>
            <person name="Stage D.E."/>
            <person name="Stark A."/>
            <person name="Stephan W."/>
            <person name="Strausberg R.L."/>
            <person name="Strempel S."/>
            <person name="Sturgill D."/>
            <person name="Sutton G."/>
            <person name="Sutton G.G."/>
            <person name="Tao W."/>
            <person name="Teichmann S."/>
            <person name="Tobari Y.N."/>
            <person name="Tomimura Y."/>
            <person name="Tsolas J.M."/>
            <person name="Valente V.L."/>
            <person name="Venter E."/>
            <person name="Venter J.C."/>
            <person name="Vicario S."/>
            <person name="Vieira F.G."/>
            <person name="Vilella A.J."/>
            <person name="Villasante A."/>
            <person name="Walenz B."/>
            <person name="Wang J."/>
            <person name="Wasserman M."/>
            <person name="Watts T."/>
            <person name="Wilson D."/>
            <person name="Wilson R.K."/>
            <person name="Wing R.A."/>
            <person name="Wolfner M.F."/>
            <person name="Wong A."/>
            <person name="Wong G.K."/>
            <person name="Wu C.I."/>
            <person name="Wu G."/>
            <person name="Yamamoto D."/>
            <person name="Yang H.P."/>
            <person name="Yang S.P."/>
            <person name="Yorke J.A."/>
            <person name="Yoshida K."/>
            <person name="Zdobnov E."/>
            <person name="Zhang P."/>
            <person name="Zhang Y."/>
            <person name="Zimin A.V."/>
            <person name="Baldwin J."/>
            <person name="Abdouelleil A."/>
            <person name="Abdulkadir J."/>
            <person name="Abebe A."/>
            <person name="Abera B."/>
            <person name="Abreu J."/>
            <person name="Acer S.C."/>
            <person name="Aftuck L."/>
            <person name="Alexander A."/>
            <person name="An P."/>
            <person name="Anderson E."/>
            <person name="Anderson S."/>
            <person name="Arachi H."/>
            <person name="Azer M."/>
            <person name="Bachantsang P."/>
            <person name="Barry A."/>
            <person name="Bayul T."/>
            <person name="Berlin A."/>
            <person name="Bessette D."/>
            <person name="Bloom T."/>
            <person name="Blye J."/>
            <person name="Boguslavskiy L."/>
            <person name="Bonnet C."/>
            <person name="Boukhgalter B."/>
            <person name="Bourzgui I."/>
            <person name="Brown A."/>
            <person name="Cahill P."/>
            <person name="Channer S."/>
            <person name="Cheshatsang Y."/>
            <person name="Chuda L."/>
            <person name="Citroen M."/>
            <person name="Collymore A."/>
            <person name="Cooke P."/>
            <person name="Costello M."/>
            <person name="D'Aco K."/>
            <person name="Daza R."/>
            <person name="De Haan G."/>
            <person name="DeGray S."/>
            <person name="DeMaso C."/>
            <person name="Dhargay N."/>
            <person name="Dooley K."/>
            <person name="Dooley E."/>
            <person name="Doricent M."/>
            <person name="Dorje P."/>
            <person name="Dorjee K."/>
            <person name="Dupes A."/>
            <person name="Elong R."/>
            <person name="Falk J."/>
            <person name="Farina A."/>
            <person name="Faro S."/>
            <person name="Ferguson D."/>
            <person name="Fisher S."/>
            <person name="Foley C.D."/>
            <person name="Franke A."/>
            <person name="Friedrich D."/>
            <person name="Gadbois L."/>
            <person name="Gearin G."/>
            <person name="Gearin C.R."/>
            <person name="Giannoukos G."/>
            <person name="Goode T."/>
            <person name="Graham J."/>
            <person name="Grandbois E."/>
            <person name="Grewal S."/>
            <person name="Gyaltsen K."/>
            <person name="Hafez N."/>
            <person name="Hagos B."/>
            <person name="Hall J."/>
            <person name="Henson C."/>
            <person name="Hollinger A."/>
            <person name="Honan T."/>
            <person name="Huard M.D."/>
            <person name="Hughes L."/>
            <person name="Hurhula B."/>
            <person name="Husby M.E."/>
            <person name="Kamat A."/>
            <person name="Kanga B."/>
            <person name="Kashin S."/>
            <person name="Khazanovich D."/>
            <person name="Kisner P."/>
            <person name="Lance K."/>
            <person name="Lara M."/>
            <person name="Lee W."/>
            <person name="Lennon N."/>
            <person name="Letendre F."/>
            <person name="LeVine R."/>
            <person name="Lipovsky A."/>
            <person name="Liu X."/>
            <person name="Liu J."/>
            <person name="Liu S."/>
            <person name="Lokyitsang T."/>
            <person name="Lokyitsang Y."/>
            <person name="Lubonja R."/>
            <person name="Lui A."/>
            <person name="MacDonald P."/>
            <person name="Magnisalis V."/>
            <person name="Maru K."/>
            <person name="Matthews C."/>
            <person name="McCusker W."/>
            <person name="McDonough S."/>
            <person name="Mehta T."/>
            <person name="Meldrim J."/>
            <person name="Meneus L."/>
            <person name="Mihai O."/>
            <person name="Mihalev A."/>
            <person name="Mihova T."/>
            <person name="Mittelman R."/>
            <person name="Mlenga V."/>
            <person name="Montmayeur A."/>
            <person name="Mulrain L."/>
            <person name="Navidi A."/>
            <person name="Naylor J."/>
            <person name="Negash T."/>
            <person name="Nguyen T."/>
            <person name="Nguyen N."/>
            <person name="Nicol R."/>
            <person name="Norbu C."/>
            <person name="Norbu N."/>
            <person name="Novod N."/>
            <person name="O'Neill B."/>
            <person name="Osman S."/>
            <person name="Markiewicz E."/>
            <person name="Oyono O.L."/>
            <person name="Patti C."/>
            <person name="Phunkhang P."/>
            <person name="Pierre F."/>
            <person name="Priest M."/>
            <person name="Raghuraman S."/>
            <person name="Rege F."/>
            <person name="Reyes R."/>
            <person name="Rise C."/>
            <person name="Rogov P."/>
            <person name="Ross K."/>
            <person name="Ryan E."/>
            <person name="Settipalli S."/>
            <person name="Shea T."/>
            <person name="Sherpa N."/>
            <person name="Shi L."/>
            <person name="Shih D."/>
            <person name="Sparrow T."/>
            <person name="Spaulding J."/>
            <person name="Stalker J."/>
            <person name="Stange-Thomann N."/>
            <person name="Stavropoulos S."/>
            <person name="Stone C."/>
            <person name="Strader C."/>
            <person name="Tesfaye S."/>
            <person name="Thomson T."/>
            <person name="Thoulutsang Y."/>
            <person name="Thoulutsang D."/>
            <person name="Topham K."/>
            <person name="Topping I."/>
            <person name="Tsamla T."/>
            <person name="Vassiliev H."/>
            <person name="Vo A."/>
            <person name="Wangchuk T."/>
            <person name="Wangdi T."/>
            <person name="Weiand M."/>
            <person name="Wilkinson J."/>
            <person name="Wilson A."/>
            <person name="Yadav S."/>
            <person name="Young G."/>
            <person name="Yu Q."/>
            <person name="Zembek L."/>
            <person name="Zhong D."/>
            <person name="Zimmer A."/>
            <person name="Zwirko Z."/>
            <person name="Jaffe D.B."/>
            <person name="Alvarez P."/>
            <person name="Brockman W."/>
            <person name="Butler J."/>
            <person name="Chin C."/>
            <person name="Gnerre S."/>
            <person name="Grabherr M."/>
            <person name="Kleber M."/>
            <person name="Mauceli E."/>
            <person name="MacCallum I."/>
        </authorList>
    </citation>
    <scope>NUCLEOTIDE SEQUENCE [LARGE SCALE GENOMIC DNA]</scope>
    <source>
        <strain evidence="3">Tucson 14030-0811.24</strain>
    </source>
</reference>
<dbReference type="EMBL" id="CH964282">
    <property type="protein sequence ID" value="EDW85703.1"/>
    <property type="molecule type" value="Genomic_DNA"/>
</dbReference>
<dbReference type="OMA" id="ISICKAV"/>
<gene>
    <name evidence="2" type="primary">Dwil\GK23215</name>
    <name evidence="2" type="ORF">Dwil_GK23215</name>
</gene>
<dbReference type="InterPro" id="IPR036047">
    <property type="entry name" value="F-box-like_dom_sf"/>
</dbReference>
<dbReference type="FunCoup" id="B4NMW4">
    <property type="interactions" value="1"/>
</dbReference>
<dbReference type="GO" id="GO:0003676">
    <property type="term" value="F:nucleic acid binding"/>
    <property type="evidence" value="ECO:0007669"/>
    <property type="project" value="InterPro"/>
</dbReference>
<dbReference type="InterPro" id="IPR006553">
    <property type="entry name" value="Leu-rich_rpt_Cys-con_subtyp"/>
</dbReference>
<evidence type="ECO:0000313" key="2">
    <source>
        <dbReference type="EMBL" id="EDW85703.1"/>
    </source>
</evidence>
<dbReference type="HOGENOM" id="CLU_029807_0_0_1"/>
<dbReference type="InterPro" id="IPR032675">
    <property type="entry name" value="LRR_dom_sf"/>
</dbReference>
<dbReference type="InterPro" id="IPR012677">
    <property type="entry name" value="Nucleotide-bd_a/b_plait_sf"/>
</dbReference>
<dbReference type="Gene3D" id="3.80.10.10">
    <property type="entry name" value="Ribonuclease Inhibitor"/>
    <property type="match status" value="2"/>
</dbReference>
<organism evidence="2 3">
    <name type="scientific">Drosophila willistoni</name>
    <name type="common">Fruit fly</name>
    <dbReference type="NCBI Taxonomy" id="7260"/>
    <lineage>
        <taxon>Eukaryota</taxon>
        <taxon>Metazoa</taxon>
        <taxon>Ecdysozoa</taxon>
        <taxon>Arthropoda</taxon>
        <taxon>Hexapoda</taxon>
        <taxon>Insecta</taxon>
        <taxon>Pterygota</taxon>
        <taxon>Neoptera</taxon>
        <taxon>Endopterygota</taxon>
        <taxon>Diptera</taxon>
        <taxon>Brachycera</taxon>
        <taxon>Muscomorpha</taxon>
        <taxon>Ephydroidea</taxon>
        <taxon>Drosophilidae</taxon>
        <taxon>Drosophila</taxon>
        <taxon>Sophophora</taxon>
    </lineage>
</organism>
<proteinExistence type="predicted"/>
<dbReference type="GO" id="GO:0005737">
    <property type="term" value="C:cytoplasm"/>
    <property type="evidence" value="ECO:0007669"/>
    <property type="project" value="TreeGrafter"/>
</dbReference>
<dbReference type="SUPFAM" id="SSF81383">
    <property type="entry name" value="F-box domain"/>
    <property type="match status" value="1"/>
</dbReference>
<dbReference type="AlphaFoldDB" id="B4NMW4"/>
<dbReference type="SUPFAM" id="SSF54928">
    <property type="entry name" value="RNA-binding domain, RBD"/>
    <property type="match status" value="1"/>
</dbReference>
<dbReference type="SMART" id="SM00367">
    <property type="entry name" value="LRR_CC"/>
    <property type="match status" value="4"/>
</dbReference>
<evidence type="ECO:0008006" key="4">
    <source>
        <dbReference type="Google" id="ProtNLM"/>
    </source>
</evidence>
<dbReference type="Proteomes" id="UP000007798">
    <property type="component" value="Unassembled WGS sequence"/>
</dbReference>
<dbReference type="OrthoDB" id="6492012at2759"/>
<dbReference type="PhylomeDB" id="B4NMW4"/>
<dbReference type="InParanoid" id="B4NMW4"/>
<evidence type="ECO:0000256" key="1">
    <source>
        <dbReference type="ARBA" id="ARBA00022786"/>
    </source>
</evidence>
<dbReference type="InterPro" id="IPR050648">
    <property type="entry name" value="F-box_LRR-repeat"/>
</dbReference>
<dbReference type="SUPFAM" id="SSF52047">
    <property type="entry name" value="RNI-like"/>
    <property type="match status" value="1"/>
</dbReference>
<dbReference type="InterPro" id="IPR035979">
    <property type="entry name" value="RBD_domain_sf"/>
</dbReference>
<dbReference type="PANTHER" id="PTHR13382">
    <property type="entry name" value="MITOCHONDRIAL ATP SYNTHASE COUPLING FACTOR B"/>
    <property type="match status" value="1"/>
</dbReference>
<dbReference type="eggNOG" id="KOG1947">
    <property type="taxonomic scope" value="Eukaryota"/>
</dbReference>
<protein>
    <recommendedName>
        <fullName evidence="4">RRM domain-containing protein</fullName>
    </recommendedName>
</protein>
<evidence type="ECO:0000313" key="3">
    <source>
        <dbReference type="Proteomes" id="UP000007798"/>
    </source>
</evidence>
<dbReference type="Gene3D" id="3.30.70.330">
    <property type="match status" value="1"/>
</dbReference>
<keyword evidence="1" id="KW-0833">Ubl conjugation pathway</keyword>